<accession>A0ABS7QNQ4</accession>
<dbReference type="PANTHER" id="PTHR43877:SF2">
    <property type="entry name" value="AMINOALKYLPHOSPHONATE N-ACETYLTRANSFERASE-RELATED"/>
    <property type="match status" value="1"/>
</dbReference>
<dbReference type="SUPFAM" id="SSF55729">
    <property type="entry name" value="Acyl-CoA N-acyltransferases (Nat)"/>
    <property type="match status" value="2"/>
</dbReference>
<keyword evidence="2" id="KW-0012">Acyltransferase</keyword>
<dbReference type="CDD" id="cd04301">
    <property type="entry name" value="NAT_SF"/>
    <property type="match status" value="2"/>
</dbReference>
<dbReference type="Gene3D" id="3.40.630.30">
    <property type="match status" value="2"/>
</dbReference>
<dbReference type="Pfam" id="PF00583">
    <property type="entry name" value="Acetyltransf_1"/>
    <property type="match status" value="2"/>
</dbReference>
<keyword evidence="1" id="KW-0808">Transferase</keyword>
<evidence type="ECO:0000256" key="3">
    <source>
        <dbReference type="SAM" id="MobiDB-lite"/>
    </source>
</evidence>
<feature type="compositionally biased region" description="Basic and acidic residues" evidence="3">
    <location>
        <begin position="11"/>
        <end position="22"/>
    </location>
</feature>
<feature type="domain" description="N-acetyltransferase" evidence="4">
    <location>
        <begin position="1"/>
        <end position="128"/>
    </location>
</feature>
<name>A0ABS7QNQ4_9ACTN</name>
<dbReference type="InterPro" id="IPR016181">
    <property type="entry name" value="Acyl_CoA_acyltransferase"/>
</dbReference>
<dbReference type="PROSITE" id="PS51186">
    <property type="entry name" value="GNAT"/>
    <property type="match status" value="2"/>
</dbReference>
<evidence type="ECO:0000256" key="1">
    <source>
        <dbReference type="ARBA" id="ARBA00022679"/>
    </source>
</evidence>
<organism evidence="5 6">
    <name type="scientific">Streptantibioticus parmotrematis</name>
    <dbReference type="NCBI Taxonomy" id="2873249"/>
    <lineage>
        <taxon>Bacteria</taxon>
        <taxon>Bacillati</taxon>
        <taxon>Actinomycetota</taxon>
        <taxon>Actinomycetes</taxon>
        <taxon>Kitasatosporales</taxon>
        <taxon>Streptomycetaceae</taxon>
        <taxon>Streptantibioticus</taxon>
    </lineage>
</organism>
<gene>
    <name evidence="5" type="ORF">K7472_05640</name>
</gene>
<feature type="domain" description="N-acetyltransferase" evidence="4">
    <location>
        <begin position="125"/>
        <end position="276"/>
    </location>
</feature>
<protein>
    <submittedName>
        <fullName evidence="5">GNAT family N-acetyltransferase</fullName>
    </submittedName>
</protein>
<reference evidence="5 6" key="1">
    <citation type="submission" date="2021-08" db="EMBL/GenBank/DDBJ databases">
        <title>Streptomyces sp. PTM05 isolated from lichen.</title>
        <authorList>
            <person name="Somphong A."/>
            <person name="Phongsopitanun W."/>
            <person name="Tanasupawat S."/>
        </authorList>
    </citation>
    <scope>NUCLEOTIDE SEQUENCE [LARGE SCALE GENOMIC DNA]</scope>
    <source>
        <strain evidence="5 6">Ptm05</strain>
    </source>
</reference>
<dbReference type="InterPro" id="IPR000182">
    <property type="entry name" value="GNAT_dom"/>
</dbReference>
<evidence type="ECO:0000256" key="2">
    <source>
        <dbReference type="ARBA" id="ARBA00023315"/>
    </source>
</evidence>
<feature type="region of interest" description="Disordered" evidence="3">
    <location>
        <begin position="1"/>
        <end position="23"/>
    </location>
</feature>
<evidence type="ECO:0000259" key="4">
    <source>
        <dbReference type="PROSITE" id="PS51186"/>
    </source>
</evidence>
<dbReference type="EMBL" id="JAINVZ010000003">
    <property type="protein sequence ID" value="MBY8884329.1"/>
    <property type="molecule type" value="Genomic_DNA"/>
</dbReference>
<comment type="caution">
    <text evidence="5">The sequence shown here is derived from an EMBL/GenBank/DDBJ whole genome shotgun (WGS) entry which is preliminary data.</text>
</comment>
<dbReference type="PANTHER" id="PTHR43877">
    <property type="entry name" value="AMINOALKYLPHOSPHONATE N-ACETYLTRANSFERASE-RELATED-RELATED"/>
    <property type="match status" value="1"/>
</dbReference>
<dbReference type="Proteomes" id="UP001198565">
    <property type="component" value="Unassembled WGS sequence"/>
</dbReference>
<evidence type="ECO:0000313" key="5">
    <source>
        <dbReference type="EMBL" id="MBY8884329.1"/>
    </source>
</evidence>
<keyword evidence="6" id="KW-1185">Reference proteome</keyword>
<evidence type="ECO:0000313" key="6">
    <source>
        <dbReference type="Proteomes" id="UP001198565"/>
    </source>
</evidence>
<dbReference type="RefSeq" id="WP_222974621.1">
    <property type="nucleotide sequence ID" value="NZ_JAINVZ010000003.1"/>
</dbReference>
<proteinExistence type="predicted"/>
<dbReference type="InterPro" id="IPR050832">
    <property type="entry name" value="Bact_Acetyltransf"/>
</dbReference>
<sequence length="276" mass="30466">MTTTLRPAGPESREPDGGRSRDFTVCVNSRPVGSIRLATDRRHGPRTGRVVRLEIDEPDRRRGRGTVAALAAEEVLRGWGCRQVEASVPAEAHAALRLTTVLGYTERNRAMVKTLGEEPPLPPGVTVRAMGADDYAVWQARTRDEYVDDWVARGLTRQRAAELADADYAETLPEGHRTPDTALRVLDADGADVGWLWVRLRAAQGRPAWVYLVEVAEPHRGRGHGRTLMLTAERECLAAGVRSLGLNVYTANTPAIRLYESLGYRPTSHEMTKSLL</sequence>